<accession>A0A1G8ACU4</accession>
<name>A0A1G8ACU4_9GAMM</name>
<dbReference type="Proteomes" id="UP000198606">
    <property type="component" value="Unassembled WGS sequence"/>
</dbReference>
<evidence type="ECO:0000313" key="1">
    <source>
        <dbReference type="EMBL" id="SDH18835.1"/>
    </source>
</evidence>
<protein>
    <submittedName>
        <fullName evidence="1">Uncharacterized protein</fullName>
    </submittedName>
</protein>
<gene>
    <name evidence="1" type="ORF">SAMN05216588_103115</name>
</gene>
<sequence length="90" mass="10159">MTLCEELAAVLARELSSGNRLGQAPHRAGWPQPDSLFAALHDDFKSDLKHLPACLQHGHCNDPHYGWYEELYCRDHHHLLVAGVPKPGRR</sequence>
<evidence type="ECO:0000313" key="2">
    <source>
        <dbReference type="Proteomes" id="UP000198606"/>
    </source>
</evidence>
<dbReference type="AlphaFoldDB" id="A0A1G8ACU4"/>
<dbReference type="RefSeq" id="WP_084303618.1">
    <property type="nucleotide sequence ID" value="NZ_FNDG01000003.1"/>
</dbReference>
<dbReference type="STRING" id="29435.SAMN05216588_103115"/>
<dbReference type="EMBL" id="FNDG01000003">
    <property type="protein sequence ID" value="SDH18835.1"/>
    <property type="molecule type" value="Genomic_DNA"/>
</dbReference>
<proteinExistence type="predicted"/>
<organism evidence="1 2">
    <name type="scientific">Phytopseudomonas flavescens</name>
    <dbReference type="NCBI Taxonomy" id="29435"/>
    <lineage>
        <taxon>Bacteria</taxon>
        <taxon>Pseudomonadati</taxon>
        <taxon>Pseudomonadota</taxon>
        <taxon>Gammaproteobacteria</taxon>
        <taxon>Pseudomonadales</taxon>
        <taxon>Pseudomonadaceae</taxon>
        <taxon>Phytopseudomonas</taxon>
    </lineage>
</organism>
<reference evidence="1 2" key="1">
    <citation type="submission" date="2016-10" db="EMBL/GenBank/DDBJ databases">
        <authorList>
            <person name="de Groot N.N."/>
        </authorList>
    </citation>
    <scope>NUCLEOTIDE SEQUENCE [LARGE SCALE GENOMIC DNA]</scope>
    <source>
        <strain evidence="1 2">LMG 18387</strain>
    </source>
</reference>